<evidence type="ECO:0008006" key="3">
    <source>
        <dbReference type="Google" id="ProtNLM"/>
    </source>
</evidence>
<organism evidence="1 2">
    <name type="scientific">Trametes cubensis</name>
    <dbReference type="NCBI Taxonomy" id="1111947"/>
    <lineage>
        <taxon>Eukaryota</taxon>
        <taxon>Fungi</taxon>
        <taxon>Dikarya</taxon>
        <taxon>Basidiomycota</taxon>
        <taxon>Agaricomycotina</taxon>
        <taxon>Agaricomycetes</taxon>
        <taxon>Polyporales</taxon>
        <taxon>Polyporaceae</taxon>
        <taxon>Trametes</taxon>
    </lineage>
</organism>
<keyword evidence="2" id="KW-1185">Reference proteome</keyword>
<dbReference type="EMBL" id="JAPEVG010000674">
    <property type="protein sequence ID" value="KAJ8456475.1"/>
    <property type="molecule type" value="Genomic_DNA"/>
</dbReference>
<dbReference type="AlphaFoldDB" id="A0AAD7X778"/>
<gene>
    <name evidence="1" type="ORF">ONZ51_g12102</name>
</gene>
<evidence type="ECO:0000313" key="1">
    <source>
        <dbReference type="EMBL" id="KAJ8456475.1"/>
    </source>
</evidence>
<evidence type="ECO:0000313" key="2">
    <source>
        <dbReference type="Proteomes" id="UP001215151"/>
    </source>
</evidence>
<sequence>MGQFWAMKNIDRQEVYDSGKLGEWLLASDHSYLLGRLMTPIQLPKSVEYDTWLTEGKRITQRSALFKLPNEMFDMIFDELKSDDVSLLCLAITCKDLLALAKQPIVDAVNRGMSTWANCRLICMGEYTQYVEELPEGMLTAEELARIKAALAAASSEDDDEEERPYIDDLLRLVGTPREPLLMDKIRDFMEHRFPRARSSSASAKDQHWRDMDTLEVLVSHCTHPEPEVLCNVSKGEYVRRAALPAVPGFEMVSLAHALIVQVCWSPDPSCAFAIPEEYEERISRGRWAGDRFCVTSAETMPKLAPELGEWRDVSDDVARFLEVFLYE</sequence>
<comment type="caution">
    <text evidence="1">The sequence shown here is derived from an EMBL/GenBank/DDBJ whole genome shotgun (WGS) entry which is preliminary data.</text>
</comment>
<dbReference type="Proteomes" id="UP001215151">
    <property type="component" value="Unassembled WGS sequence"/>
</dbReference>
<proteinExistence type="predicted"/>
<reference evidence="1" key="1">
    <citation type="submission" date="2022-11" db="EMBL/GenBank/DDBJ databases">
        <title>Genome Sequence of Cubamyces cubensis.</title>
        <authorList>
            <person name="Buettner E."/>
        </authorList>
    </citation>
    <scope>NUCLEOTIDE SEQUENCE</scope>
    <source>
        <strain evidence="1">MPL-01</strain>
    </source>
</reference>
<name>A0AAD7X778_9APHY</name>
<protein>
    <recommendedName>
        <fullName evidence="3">F-box domain-containing protein</fullName>
    </recommendedName>
</protein>
<accession>A0AAD7X778</accession>